<dbReference type="CDD" id="cd00130">
    <property type="entry name" value="PAS"/>
    <property type="match status" value="2"/>
</dbReference>
<keyword evidence="5" id="KW-0808">Transferase</keyword>
<organism evidence="5">
    <name type="scientific">Pseudidiomarina sp. PP-1MA</name>
    <dbReference type="NCBI Taxonomy" id="3237706"/>
    <lineage>
        <taxon>Bacteria</taxon>
        <taxon>Pseudomonadati</taxon>
        <taxon>Pseudomonadota</taxon>
        <taxon>Gammaproteobacteria</taxon>
        <taxon>Alteromonadales</taxon>
        <taxon>Idiomarinaceae</taxon>
        <taxon>Pseudidiomarina</taxon>
    </lineage>
</organism>
<feature type="domain" description="PAC" evidence="3">
    <location>
        <begin position="213"/>
        <end position="265"/>
    </location>
</feature>
<sequence>MTDKSVLARDWQDLIESLPGVVYRLEANSANHFKFTYVSPIIKDWFGFDPADLAVDAQPLLACIHPEDIEGVLGSSEHAASNGSYWHQEFRMLKSNQQEVWLEAYDRGHKDAYGNRVWTGYLNDTSERKELEKRVQASEALFRGIVENANDIIFTLTANGQFQYLSPNWHEQMGYQVHESASQTFDKFVHPDDIEICRTYLQHVLGNPDEKIPAIEYRVLAADGSIQWHTSNGTAVTDPNGHVLYFLGIARDITEAKLARDKLAHMARYDLLTGLPNRAHFQELLELQLKHAHNHGKALAVLFIDLDKFKPVNDCHGHAVGDSLLKIVAQRIQRALRDHDVAGRIGGDEFTALLNGFERDPNLIEAEAKQVAERIRHALEQPIHIDELHLEVSASIGVALYPYHAEQLGDLMRQADQAMYNAKAAGRNCVHVCPLP</sequence>
<accession>A0AB39X962</accession>
<dbReference type="InterPro" id="IPR013655">
    <property type="entry name" value="PAS_fold_3"/>
</dbReference>
<dbReference type="InterPro" id="IPR001610">
    <property type="entry name" value="PAC"/>
</dbReference>
<feature type="domain" description="GGDEF" evidence="4">
    <location>
        <begin position="297"/>
        <end position="435"/>
    </location>
</feature>
<dbReference type="PANTHER" id="PTHR44757">
    <property type="entry name" value="DIGUANYLATE CYCLASE DGCP"/>
    <property type="match status" value="1"/>
</dbReference>
<dbReference type="SUPFAM" id="SSF55785">
    <property type="entry name" value="PYP-like sensor domain (PAS domain)"/>
    <property type="match status" value="2"/>
</dbReference>
<feature type="domain" description="PAS" evidence="2">
    <location>
        <begin position="138"/>
        <end position="208"/>
    </location>
</feature>
<dbReference type="Gene3D" id="3.30.450.20">
    <property type="entry name" value="PAS domain"/>
    <property type="match status" value="2"/>
</dbReference>
<comment type="cofactor">
    <cofactor evidence="1">
        <name>Mg(2+)</name>
        <dbReference type="ChEBI" id="CHEBI:18420"/>
    </cofactor>
</comment>
<dbReference type="EC" id="2.7.7.65" evidence="5"/>
<evidence type="ECO:0000259" key="4">
    <source>
        <dbReference type="PROSITE" id="PS50887"/>
    </source>
</evidence>
<name>A0AB39X962_9GAMM</name>
<evidence type="ECO:0000313" key="5">
    <source>
        <dbReference type="EMBL" id="XDV09293.1"/>
    </source>
</evidence>
<keyword evidence="5" id="KW-0548">Nucleotidyltransferase</keyword>
<dbReference type="RefSeq" id="WP_369742770.1">
    <property type="nucleotide sequence ID" value="NZ_CP165718.1"/>
</dbReference>
<dbReference type="Gene3D" id="3.30.70.270">
    <property type="match status" value="1"/>
</dbReference>
<dbReference type="InterPro" id="IPR035965">
    <property type="entry name" value="PAS-like_dom_sf"/>
</dbReference>
<dbReference type="SMART" id="SM00086">
    <property type="entry name" value="PAC"/>
    <property type="match status" value="2"/>
</dbReference>
<dbReference type="PROSITE" id="PS50113">
    <property type="entry name" value="PAC"/>
    <property type="match status" value="1"/>
</dbReference>
<dbReference type="GO" id="GO:0052621">
    <property type="term" value="F:diguanylate cyclase activity"/>
    <property type="evidence" value="ECO:0007669"/>
    <property type="project" value="UniProtKB-EC"/>
</dbReference>
<dbReference type="EMBL" id="CP165718">
    <property type="protein sequence ID" value="XDV09293.1"/>
    <property type="molecule type" value="Genomic_DNA"/>
</dbReference>
<gene>
    <name evidence="5" type="ORF">AB8S08_11110</name>
</gene>
<dbReference type="FunFam" id="3.30.70.270:FF:000001">
    <property type="entry name" value="Diguanylate cyclase domain protein"/>
    <property type="match status" value="1"/>
</dbReference>
<proteinExistence type="predicted"/>
<reference evidence="5" key="1">
    <citation type="submission" date="2024-07" db="EMBL/GenBank/DDBJ databases">
        <title>Whole genome sequence of bacterial strains from algal surface.</title>
        <authorList>
            <person name="Kumar P."/>
        </authorList>
    </citation>
    <scope>NUCLEOTIDE SEQUENCE</scope>
    <source>
        <strain evidence="5">PP-1MA</strain>
    </source>
</reference>
<dbReference type="InterPro" id="IPR052155">
    <property type="entry name" value="Biofilm_reg_signaling"/>
</dbReference>
<dbReference type="Pfam" id="PF08447">
    <property type="entry name" value="PAS_3"/>
    <property type="match status" value="2"/>
</dbReference>
<dbReference type="CDD" id="cd01949">
    <property type="entry name" value="GGDEF"/>
    <property type="match status" value="1"/>
</dbReference>
<dbReference type="InterPro" id="IPR043128">
    <property type="entry name" value="Rev_trsase/Diguanyl_cyclase"/>
</dbReference>
<dbReference type="SMART" id="SM00091">
    <property type="entry name" value="PAS"/>
    <property type="match status" value="3"/>
</dbReference>
<dbReference type="AlphaFoldDB" id="A0AB39X962"/>
<dbReference type="InterPro" id="IPR000014">
    <property type="entry name" value="PAS"/>
</dbReference>
<dbReference type="InterPro" id="IPR000700">
    <property type="entry name" value="PAS-assoc_C"/>
</dbReference>
<protein>
    <submittedName>
        <fullName evidence="5">Diguanylate cyclase</fullName>
        <ecNumber evidence="5">2.7.7.65</ecNumber>
    </submittedName>
</protein>
<dbReference type="PROSITE" id="PS50887">
    <property type="entry name" value="GGDEF"/>
    <property type="match status" value="1"/>
</dbReference>
<evidence type="ECO:0000259" key="2">
    <source>
        <dbReference type="PROSITE" id="PS50112"/>
    </source>
</evidence>
<evidence type="ECO:0000259" key="3">
    <source>
        <dbReference type="PROSITE" id="PS50113"/>
    </source>
</evidence>
<feature type="domain" description="PAS" evidence="2">
    <location>
        <begin position="7"/>
        <end position="83"/>
    </location>
</feature>
<evidence type="ECO:0000256" key="1">
    <source>
        <dbReference type="ARBA" id="ARBA00001946"/>
    </source>
</evidence>
<dbReference type="Pfam" id="PF00990">
    <property type="entry name" value="GGDEF"/>
    <property type="match status" value="1"/>
</dbReference>
<dbReference type="PANTHER" id="PTHR44757:SF2">
    <property type="entry name" value="BIOFILM ARCHITECTURE MAINTENANCE PROTEIN MBAA"/>
    <property type="match status" value="1"/>
</dbReference>
<dbReference type="SMART" id="SM00267">
    <property type="entry name" value="GGDEF"/>
    <property type="match status" value="1"/>
</dbReference>
<dbReference type="NCBIfam" id="TIGR00229">
    <property type="entry name" value="sensory_box"/>
    <property type="match status" value="2"/>
</dbReference>
<dbReference type="SUPFAM" id="SSF55073">
    <property type="entry name" value="Nucleotide cyclase"/>
    <property type="match status" value="1"/>
</dbReference>
<dbReference type="PROSITE" id="PS50112">
    <property type="entry name" value="PAS"/>
    <property type="match status" value="2"/>
</dbReference>
<dbReference type="NCBIfam" id="TIGR00254">
    <property type="entry name" value="GGDEF"/>
    <property type="match status" value="1"/>
</dbReference>
<dbReference type="InterPro" id="IPR000160">
    <property type="entry name" value="GGDEF_dom"/>
</dbReference>
<dbReference type="InterPro" id="IPR029787">
    <property type="entry name" value="Nucleotide_cyclase"/>
</dbReference>